<dbReference type="PANTHER" id="PTHR45453">
    <property type="entry name" value="PHOSPHATE REGULON SENSOR PROTEIN PHOR"/>
    <property type="match status" value="1"/>
</dbReference>
<dbReference type="CDD" id="cd00082">
    <property type="entry name" value="HisKA"/>
    <property type="match status" value="1"/>
</dbReference>
<evidence type="ECO:0000256" key="3">
    <source>
        <dbReference type="ARBA" id="ARBA00022553"/>
    </source>
</evidence>
<dbReference type="STRING" id="563040.Saut_2058"/>
<dbReference type="HOGENOM" id="CLU_000445_89_10_7"/>
<dbReference type="OrthoDB" id="9761634at2"/>
<evidence type="ECO:0000256" key="7">
    <source>
        <dbReference type="SAM" id="Phobius"/>
    </source>
</evidence>
<keyword evidence="3" id="KW-0597">Phosphoprotein</keyword>
<keyword evidence="10" id="KW-1185">Reference proteome</keyword>
<proteinExistence type="predicted"/>
<evidence type="ECO:0000256" key="6">
    <source>
        <dbReference type="ARBA" id="ARBA00023012"/>
    </source>
</evidence>
<dbReference type="PANTHER" id="PTHR45453:SF1">
    <property type="entry name" value="PHOSPHATE REGULON SENSOR PROTEIN PHOR"/>
    <property type="match status" value="1"/>
</dbReference>
<dbReference type="InterPro" id="IPR003594">
    <property type="entry name" value="HATPase_dom"/>
</dbReference>
<dbReference type="EMBL" id="CP002205">
    <property type="protein sequence ID" value="ADN10101.1"/>
    <property type="molecule type" value="Genomic_DNA"/>
</dbReference>
<evidence type="ECO:0000256" key="1">
    <source>
        <dbReference type="ARBA" id="ARBA00000085"/>
    </source>
</evidence>
<keyword evidence="7" id="KW-0472">Membrane</keyword>
<dbReference type="InterPro" id="IPR003661">
    <property type="entry name" value="HisK_dim/P_dom"/>
</dbReference>
<organism evidence="9 10">
    <name type="scientific">Sulfurimonas autotrophica (strain ATCC BAA-671 / DSM 16294 / JCM 11897 / OK10)</name>
    <dbReference type="NCBI Taxonomy" id="563040"/>
    <lineage>
        <taxon>Bacteria</taxon>
        <taxon>Pseudomonadati</taxon>
        <taxon>Campylobacterota</taxon>
        <taxon>Epsilonproteobacteria</taxon>
        <taxon>Campylobacterales</taxon>
        <taxon>Sulfurimonadaceae</taxon>
        <taxon>Sulfurimonas</taxon>
    </lineage>
</organism>
<dbReference type="PRINTS" id="PR00344">
    <property type="entry name" value="BCTRLSENSOR"/>
</dbReference>
<evidence type="ECO:0000259" key="8">
    <source>
        <dbReference type="PROSITE" id="PS50109"/>
    </source>
</evidence>
<feature type="transmembrane region" description="Helical" evidence="7">
    <location>
        <begin position="12"/>
        <end position="32"/>
    </location>
</feature>
<dbReference type="RefSeq" id="WP_013327854.1">
    <property type="nucleotide sequence ID" value="NC_014506.1"/>
</dbReference>
<dbReference type="SUPFAM" id="SSF55874">
    <property type="entry name" value="ATPase domain of HSP90 chaperone/DNA topoisomerase II/histidine kinase"/>
    <property type="match status" value="1"/>
</dbReference>
<accession>E0URT7</accession>
<dbReference type="InterPro" id="IPR036097">
    <property type="entry name" value="HisK_dim/P_sf"/>
</dbReference>
<dbReference type="SUPFAM" id="SSF47384">
    <property type="entry name" value="Homodimeric domain of signal transducing histidine kinase"/>
    <property type="match status" value="1"/>
</dbReference>
<dbReference type="eggNOG" id="COG0642">
    <property type="taxonomic scope" value="Bacteria"/>
</dbReference>
<feature type="transmembrane region" description="Helical" evidence="7">
    <location>
        <begin position="134"/>
        <end position="156"/>
    </location>
</feature>
<keyword evidence="7" id="KW-0812">Transmembrane</keyword>
<gene>
    <name evidence="9" type="ordered locus">Saut_2058</name>
</gene>
<dbReference type="SMART" id="SM00387">
    <property type="entry name" value="HATPase_c"/>
    <property type="match status" value="1"/>
</dbReference>
<keyword evidence="5 9" id="KW-0418">Kinase</keyword>
<dbReference type="InterPro" id="IPR004358">
    <property type="entry name" value="Sig_transdc_His_kin-like_C"/>
</dbReference>
<evidence type="ECO:0000256" key="2">
    <source>
        <dbReference type="ARBA" id="ARBA00012438"/>
    </source>
</evidence>
<comment type="catalytic activity">
    <reaction evidence="1">
        <text>ATP + protein L-histidine = ADP + protein N-phospho-L-histidine.</text>
        <dbReference type="EC" id="2.7.13.3"/>
    </reaction>
</comment>
<dbReference type="EC" id="2.7.13.3" evidence="2"/>
<dbReference type="GO" id="GO:0005886">
    <property type="term" value="C:plasma membrane"/>
    <property type="evidence" value="ECO:0007669"/>
    <property type="project" value="TreeGrafter"/>
</dbReference>
<sequence>MNELEKKSFYSFVTLYLVSSFLFVLLSGYWYYSAQKNSLESTIYYKLNHIADKLSGLIINAQMKGKILHLPNEKGFEYSLISANEAAHFKAGYYEKEGYKVLISDAPQEHLNIKYVVVKTDEYFQKLSELKKQVLLVMGISFVFIVIISIILAKLFMKPVHQRMEQIESFIQDVSHELNTPITALKMSASRAIKKAVYDKKILTNISISTKQLESIYKSLTFLNFKQKQQEAETVNLKNILQQTIGYYRELTDAKHIKIQTELEDVNLEIVPSRAELLFSNLISNAIKYSMPDTTITIKLDKNSFTIKDEGVGIEERKLDEIFEMYKRESEIAGGFGIGLSIVKQICDEYHIKITVDSQVGKGTYFSLKKED</sequence>
<dbReference type="Pfam" id="PF00512">
    <property type="entry name" value="HisKA"/>
    <property type="match status" value="1"/>
</dbReference>
<dbReference type="CDD" id="cd00075">
    <property type="entry name" value="HATPase"/>
    <property type="match status" value="1"/>
</dbReference>
<dbReference type="AlphaFoldDB" id="E0URT7"/>
<keyword evidence="4" id="KW-0808">Transferase</keyword>
<dbReference type="Proteomes" id="UP000007803">
    <property type="component" value="Chromosome"/>
</dbReference>
<dbReference type="Pfam" id="PF02518">
    <property type="entry name" value="HATPase_c"/>
    <property type="match status" value="1"/>
</dbReference>
<protein>
    <recommendedName>
        <fullName evidence="2">histidine kinase</fullName>
        <ecNumber evidence="2">2.7.13.3</ecNumber>
    </recommendedName>
</protein>
<evidence type="ECO:0000256" key="4">
    <source>
        <dbReference type="ARBA" id="ARBA00022679"/>
    </source>
</evidence>
<keyword evidence="6" id="KW-0902">Two-component regulatory system</keyword>
<dbReference type="KEGG" id="sua:Saut_2058"/>
<reference evidence="10" key="1">
    <citation type="journal article" date="2010" name="Stand. Genomic Sci.">
        <title>Complete genome sequence of Sulfurimonas autotrophica type strain (OK10).</title>
        <authorList>
            <person name="Sikorski J."/>
            <person name="Munk C."/>
            <person name="Lapidus A."/>
            <person name="Djao O."/>
            <person name="Lucas S."/>
            <person name="Glavina Del Rio T."/>
            <person name="Nolan M."/>
            <person name="Tice H."/>
            <person name="Han C."/>
            <person name="Cheng J."/>
            <person name="Tapia R."/>
            <person name="Goodwin L."/>
            <person name="Pitluck S."/>
            <person name="Liolios K."/>
            <person name="Ivanova N."/>
            <person name="Mavromatis K."/>
            <person name="Mikhailova N."/>
            <person name="Pati A."/>
            <person name="Sims D."/>
            <person name="Meincke L."/>
            <person name="Brettin T."/>
            <person name="Detter J."/>
            <person name="Chen A."/>
            <person name="Palaniappan K."/>
            <person name="Land M."/>
            <person name="Hauser L."/>
            <person name="Chang Y."/>
            <person name="Jeffries C."/>
            <person name="Rohde M."/>
            <person name="Lang E."/>
            <person name="Spring S."/>
            <person name="Goker M."/>
            <person name="Woyke T."/>
            <person name="Bristow J."/>
            <person name="Eisen J."/>
            <person name="Markowitz V."/>
            <person name="Hugenholtz P."/>
            <person name="Kyrpides N."/>
            <person name="Klenk H."/>
        </authorList>
    </citation>
    <scope>NUCLEOTIDE SEQUENCE [LARGE SCALE GENOMIC DNA]</scope>
    <source>
        <strain evidence="10">ATCC BAA-671 / DSM 16294 / JCM 11897 / OK10</strain>
    </source>
</reference>
<dbReference type="GO" id="GO:0004721">
    <property type="term" value="F:phosphoprotein phosphatase activity"/>
    <property type="evidence" value="ECO:0007669"/>
    <property type="project" value="TreeGrafter"/>
</dbReference>
<dbReference type="GO" id="GO:0000155">
    <property type="term" value="F:phosphorelay sensor kinase activity"/>
    <property type="evidence" value="ECO:0007669"/>
    <property type="project" value="InterPro"/>
</dbReference>
<dbReference type="Gene3D" id="1.10.287.130">
    <property type="match status" value="1"/>
</dbReference>
<dbReference type="GO" id="GO:0016036">
    <property type="term" value="P:cellular response to phosphate starvation"/>
    <property type="evidence" value="ECO:0007669"/>
    <property type="project" value="TreeGrafter"/>
</dbReference>
<dbReference type="InterPro" id="IPR036890">
    <property type="entry name" value="HATPase_C_sf"/>
</dbReference>
<feature type="domain" description="Histidine kinase" evidence="8">
    <location>
        <begin position="173"/>
        <end position="372"/>
    </location>
</feature>
<name>E0URT7_SULAO</name>
<dbReference type="SMART" id="SM00388">
    <property type="entry name" value="HisKA"/>
    <property type="match status" value="1"/>
</dbReference>
<dbReference type="InterPro" id="IPR050351">
    <property type="entry name" value="BphY/WalK/GraS-like"/>
</dbReference>
<evidence type="ECO:0000313" key="9">
    <source>
        <dbReference type="EMBL" id="ADN10101.1"/>
    </source>
</evidence>
<dbReference type="Gene3D" id="3.30.565.10">
    <property type="entry name" value="Histidine kinase-like ATPase, C-terminal domain"/>
    <property type="match status" value="1"/>
</dbReference>
<keyword evidence="7" id="KW-1133">Transmembrane helix</keyword>
<evidence type="ECO:0000256" key="5">
    <source>
        <dbReference type="ARBA" id="ARBA00022777"/>
    </source>
</evidence>
<dbReference type="InterPro" id="IPR005467">
    <property type="entry name" value="His_kinase_dom"/>
</dbReference>
<dbReference type="PROSITE" id="PS50109">
    <property type="entry name" value="HIS_KIN"/>
    <property type="match status" value="1"/>
</dbReference>
<evidence type="ECO:0000313" key="10">
    <source>
        <dbReference type="Proteomes" id="UP000007803"/>
    </source>
</evidence>